<feature type="domain" description="TssC1 N-terminal" evidence="1">
    <location>
        <begin position="35"/>
        <end position="337"/>
    </location>
</feature>
<dbReference type="PANTHER" id="PTHR35565:SF3">
    <property type="entry name" value="TYPE VI SECRETION SYSTEM SHEATH PROTEIN TSSC1"/>
    <property type="match status" value="1"/>
</dbReference>
<sequence length="458" mass="50874">MSSADPVTGNAFVCEDCQGDLGTEDHARAIIACLMAELDALLSEQLTLIVRHERLQALEASWRSLEGTVLAQGSKGGQRLKLLDCTWAELSADLNLASDIRRSGLFRKVYSRELDTAGGEPFGLLLVDHRVSAGASSATGFDDLYTLQLLADLGARALCPVISGVDRYFFGDDPLRILHDRSRVSRILDSEDMASWQLLRTIESTRFLGLVLPGIRLRTRWQDCFPGFVFSEPADNDGELWGSASWAFVANVMGEFNRISWFGFLRSCDESGTSGAIVNHPFAAGRSGQGVQNHLCSPVADIDVPAEQDAFWAELGFIPLCSIYLSGQLGFFSNQSVYRADSHHNEQVKTMIQTTLMACRFAHYVKVLARDLVGSWDSADECRQLLQNWIQDYVSEVDYGEDVVMARYPLRAAKVVLTTDPEDQTRYRCEISLLPQYQYDYLDSYIQLATDVVSGKSP</sequence>
<feature type="domain" description="TssC1 C-terminal" evidence="2">
    <location>
        <begin position="343"/>
        <end position="451"/>
    </location>
</feature>
<dbReference type="Pfam" id="PF05943">
    <property type="entry name" value="VipB"/>
    <property type="match status" value="1"/>
</dbReference>
<dbReference type="InterPro" id="IPR010269">
    <property type="entry name" value="T6SS_TssC-like"/>
</dbReference>
<dbReference type="PANTHER" id="PTHR35565">
    <property type="entry name" value="CYTOPLASMIC PROTEIN-RELATED"/>
    <property type="match status" value="1"/>
</dbReference>
<dbReference type="RefSeq" id="WP_345194946.1">
    <property type="nucleotide sequence ID" value="NZ_BAABFL010000124.1"/>
</dbReference>
<evidence type="ECO:0000259" key="2">
    <source>
        <dbReference type="Pfam" id="PF18945"/>
    </source>
</evidence>
<evidence type="ECO:0000259" key="1">
    <source>
        <dbReference type="Pfam" id="PF05943"/>
    </source>
</evidence>
<keyword evidence="4" id="KW-1185">Reference proteome</keyword>
<name>A0ABP8UZK5_9GAMM</name>
<proteinExistence type="predicted"/>
<dbReference type="Pfam" id="PF18945">
    <property type="entry name" value="VipB_2"/>
    <property type="match status" value="1"/>
</dbReference>
<dbReference type="EMBL" id="BAABFL010000124">
    <property type="protein sequence ID" value="GAA4649179.1"/>
    <property type="molecule type" value="Genomic_DNA"/>
</dbReference>
<gene>
    <name evidence="3" type="primary">tssC_3</name>
    <name evidence="3" type="ORF">GCM10023116_14530</name>
</gene>
<evidence type="ECO:0000313" key="4">
    <source>
        <dbReference type="Proteomes" id="UP001500604"/>
    </source>
</evidence>
<comment type="caution">
    <text evidence="3">The sequence shown here is derived from an EMBL/GenBank/DDBJ whole genome shotgun (WGS) entry which is preliminary data.</text>
</comment>
<organism evidence="3 4">
    <name type="scientific">Kistimonas scapharcae</name>
    <dbReference type="NCBI Taxonomy" id="1036133"/>
    <lineage>
        <taxon>Bacteria</taxon>
        <taxon>Pseudomonadati</taxon>
        <taxon>Pseudomonadota</taxon>
        <taxon>Gammaproteobacteria</taxon>
        <taxon>Oceanospirillales</taxon>
        <taxon>Endozoicomonadaceae</taxon>
        <taxon>Kistimonas</taxon>
    </lineage>
</organism>
<reference evidence="4" key="1">
    <citation type="journal article" date="2019" name="Int. J. Syst. Evol. Microbiol.">
        <title>The Global Catalogue of Microorganisms (GCM) 10K type strain sequencing project: providing services to taxonomists for standard genome sequencing and annotation.</title>
        <authorList>
            <consortium name="The Broad Institute Genomics Platform"/>
            <consortium name="The Broad Institute Genome Sequencing Center for Infectious Disease"/>
            <person name="Wu L."/>
            <person name="Ma J."/>
        </authorList>
    </citation>
    <scope>NUCLEOTIDE SEQUENCE [LARGE SCALE GENOMIC DNA]</scope>
    <source>
        <strain evidence="4">JCM 17805</strain>
    </source>
</reference>
<dbReference type="InterPro" id="IPR044031">
    <property type="entry name" value="TssC1_N"/>
</dbReference>
<accession>A0ABP8UZK5</accession>
<evidence type="ECO:0000313" key="3">
    <source>
        <dbReference type="EMBL" id="GAA4649179.1"/>
    </source>
</evidence>
<protein>
    <submittedName>
        <fullName evidence="3">Type VI secretion system contractile sheath large subunit</fullName>
    </submittedName>
</protein>
<dbReference type="Proteomes" id="UP001500604">
    <property type="component" value="Unassembled WGS sequence"/>
</dbReference>
<dbReference type="InterPro" id="IPR044032">
    <property type="entry name" value="TssC1_C"/>
</dbReference>